<dbReference type="InterPro" id="IPR050796">
    <property type="entry name" value="SCF_F-box_component"/>
</dbReference>
<evidence type="ECO:0000313" key="3">
    <source>
        <dbReference type="Proteomes" id="UP001408789"/>
    </source>
</evidence>
<reference evidence="2 3" key="1">
    <citation type="submission" date="2024-04" db="EMBL/GenBank/DDBJ databases">
        <title>The reference genome of an endangered Asteraceae, Deinandra increscens subsp. villosa, native to the Central Coast of California.</title>
        <authorList>
            <person name="Guilliams M."/>
            <person name="Hasenstab-Lehman K."/>
            <person name="Meyer R."/>
            <person name="Mcevoy S."/>
        </authorList>
    </citation>
    <scope>NUCLEOTIDE SEQUENCE [LARGE SCALE GENOMIC DNA]</scope>
    <source>
        <tissue evidence="2">Leaf</tissue>
    </source>
</reference>
<dbReference type="Pfam" id="PF07734">
    <property type="entry name" value="FBA_1"/>
    <property type="match status" value="1"/>
</dbReference>
<name>A0AAP0D7U5_9ASTR</name>
<dbReference type="AlphaFoldDB" id="A0AAP0D7U5"/>
<comment type="caution">
    <text evidence="2">The sequence shown here is derived from an EMBL/GenBank/DDBJ whole genome shotgun (WGS) entry which is preliminary data.</text>
</comment>
<proteinExistence type="predicted"/>
<dbReference type="InterPro" id="IPR036047">
    <property type="entry name" value="F-box-like_dom_sf"/>
</dbReference>
<dbReference type="InterPro" id="IPR017451">
    <property type="entry name" value="F-box-assoc_interact_dom"/>
</dbReference>
<dbReference type="PANTHER" id="PTHR31672">
    <property type="entry name" value="BNACNNG10540D PROTEIN"/>
    <property type="match status" value="1"/>
</dbReference>
<evidence type="ECO:0000313" key="2">
    <source>
        <dbReference type="EMBL" id="KAK9068058.1"/>
    </source>
</evidence>
<sequence length="402" mass="45925">MLDQIPFEIKLEIMKTLPVKSLLQFRSVSKTWKSLIDSPDFVARYTALQPQPQHLLVAELALDKYVFAIFPDDDTFPQQKLTFTTQKDDSTFPRLLNCLNLTVRHYRLVGSSHGLVCLYDGDHPQGRRGGHGSVTGMAILWNLSIRKAVGVIVPNLGEGMFWTVLGFGICGETMDPKIVKITYIIDKEEIDVESVSCIPWQVEVFTLSTGEWRIPYRNLPRKSIRFGYQPQVVVDGFLYWLATDKFNENGAYKSYSLIVSFDMTTEEFGEVNLPDNLALVLHTTNHVLQINKLRKTLVVIDQNQDVNESVMGLWMRVDGVFTKLFNLKVNTQHGLVWGFRKNGAPIVDTEDGFSRDLVVYEPSSKNMDGFWIHDIPSWAFVYPYVETLLLLDQPDLMVYNDV</sequence>
<keyword evidence="3" id="KW-1185">Reference proteome</keyword>
<dbReference type="NCBIfam" id="TIGR01640">
    <property type="entry name" value="F_box_assoc_1"/>
    <property type="match status" value="1"/>
</dbReference>
<dbReference type="SMART" id="SM00256">
    <property type="entry name" value="FBOX"/>
    <property type="match status" value="1"/>
</dbReference>
<dbReference type="Proteomes" id="UP001408789">
    <property type="component" value="Unassembled WGS sequence"/>
</dbReference>
<dbReference type="PANTHER" id="PTHR31672:SF10">
    <property type="entry name" value="F-BOX DOMAIN-CONTAINING PROTEIN"/>
    <property type="match status" value="1"/>
</dbReference>
<dbReference type="InterPro" id="IPR006527">
    <property type="entry name" value="F-box-assoc_dom_typ1"/>
</dbReference>
<organism evidence="2 3">
    <name type="scientific">Deinandra increscens subsp. villosa</name>
    <dbReference type="NCBI Taxonomy" id="3103831"/>
    <lineage>
        <taxon>Eukaryota</taxon>
        <taxon>Viridiplantae</taxon>
        <taxon>Streptophyta</taxon>
        <taxon>Embryophyta</taxon>
        <taxon>Tracheophyta</taxon>
        <taxon>Spermatophyta</taxon>
        <taxon>Magnoliopsida</taxon>
        <taxon>eudicotyledons</taxon>
        <taxon>Gunneridae</taxon>
        <taxon>Pentapetalae</taxon>
        <taxon>asterids</taxon>
        <taxon>campanulids</taxon>
        <taxon>Asterales</taxon>
        <taxon>Asteraceae</taxon>
        <taxon>Asteroideae</taxon>
        <taxon>Heliantheae alliance</taxon>
        <taxon>Madieae</taxon>
        <taxon>Madiinae</taxon>
        <taxon>Deinandra</taxon>
    </lineage>
</organism>
<gene>
    <name evidence="2" type="ORF">SSX86_012169</name>
</gene>
<evidence type="ECO:0000259" key="1">
    <source>
        <dbReference type="PROSITE" id="PS50181"/>
    </source>
</evidence>
<dbReference type="EMBL" id="JBCNJP010000014">
    <property type="protein sequence ID" value="KAK9068058.1"/>
    <property type="molecule type" value="Genomic_DNA"/>
</dbReference>
<protein>
    <recommendedName>
        <fullName evidence="1">F-box domain-containing protein</fullName>
    </recommendedName>
</protein>
<dbReference type="Gene3D" id="1.20.1280.50">
    <property type="match status" value="1"/>
</dbReference>
<dbReference type="CDD" id="cd22157">
    <property type="entry name" value="F-box_AtFBW1-like"/>
    <property type="match status" value="1"/>
</dbReference>
<dbReference type="Pfam" id="PF00646">
    <property type="entry name" value="F-box"/>
    <property type="match status" value="1"/>
</dbReference>
<dbReference type="SUPFAM" id="SSF81383">
    <property type="entry name" value="F-box domain"/>
    <property type="match status" value="1"/>
</dbReference>
<feature type="domain" description="F-box" evidence="1">
    <location>
        <begin position="1"/>
        <end position="48"/>
    </location>
</feature>
<dbReference type="PROSITE" id="PS50181">
    <property type="entry name" value="FBOX"/>
    <property type="match status" value="1"/>
</dbReference>
<dbReference type="InterPro" id="IPR001810">
    <property type="entry name" value="F-box_dom"/>
</dbReference>
<accession>A0AAP0D7U5</accession>